<evidence type="ECO:0000313" key="1">
    <source>
        <dbReference type="EMBL" id="RXW22402.1"/>
    </source>
</evidence>
<accession>A0A4Q2DT16</accession>
<keyword evidence="2" id="KW-1185">Reference proteome</keyword>
<organism evidence="1 2">
    <name type="scientific">Candolleomyces aberdarensis</name>
    <dbReference type="NCBI Taxonomy" id="2316362"/>
    <lineage>
        <taxon>Eukaryota</taxon>
        <taxon>Fungi</taxon>
        <taxon>Dikarya</taxon>
        <taxon>Basidiomycota</taxon>
        <taxon>Agaricomycotina</taxon>
        <taxon>Agaricomycetes</taxon>
        <taxon>Agaricomycetidae</taxon>
        <taxon>Agaricales</taxon>
        <taxon>Agaricineae</taxon>
        <taxon>Psathyrellaceae</taxon>
        <taxon>Candolleomyces</taxon>
    </lineage>
</organism>
<dbReference type="AlphaFoldDB" id="A0A4Q2DT16"/>
<reference evidence="1 2" key="1">
    <citation type="submission" date="2019-01" db="EMBL/GenBank/DDBJ databases">
        <title>Draft genome sequence of Psathyrella aberdarensis IHI B618.</title>
        <authorList>
            <person name="Buettner E."/>
            <person name="Kellner H."/>
        </authorList>
    </citation>
    <scope>NUCLEOTIDE SEQUENCE [LARGE SCALE GENOMIC DNA]</scope>
    <source>
        <strain evidence="1 2">IHI B618</strain>
    </source>
</reference>
<name>A0A4Q2DT16_9AGAR</name>
<gene>
    <name evidence="1" type="ORF">EST38_g3462</name>
</gene>
<comment type="caution">
    <text evidence="1">The sequence shown here is derived from an EMBL/GenBank/DDBJ whole genome shotgun (WGS) entry which is preliminary data.</text>
</comment>
<dbReference type="Proteomes" id="UP000290288">
    <property type="component" value="Unassembled WGS sequence"/>
</dbReference>
<proteinExistence type="predicted"/>
<dbReference type="STRING" id="2316362.A0A4Q2DT16"/>
<protein>
    <submittedName>
        <fullName evidence="1">Uncharacterized protein</fullName>
    </submittedName>
</protein>
<sequence length="406" mass="46116">MYLIIENYIARDVKTLLNLGKAVPDLRHHCWIHAFGSVKVVIRQREIDRKNDKSNVDLFLQLISRTPEILPYVRELDIQDRGRNVWHPQALASTSQEDLTTLSLLLVKSTRMKLRSFRITSTLVWSNLPIPLREAFFAMFSSPTLSDIALSGILLPVNLLALIRNLRVVDFQTGGVGPPTYHPSVASSTPKLVDALKIRDRNPFSNPMSVLGFSDHSFKPFSLLHLTYLEICLPGKHLSTVQEGLRVCRNLERFKVFVGTAGGLPHPLTLGSLTSLKSLTLSADITNILDSAIRFDWVIDALESIRSDSLLEDLTILIRTPSLELGKQCEWALLDVLFQSGESAKWSHLRSLKIIWCTARSQDIQENRNEDFVQLLPSFMPHLHERGILKMQTTYSDTQYNFWTFT</sequence>
<dbReference type="OrthoDB" id="2864393at2759"/>
<dbReference type="EMBL" id="SDEE01000073">
    <property type="protein sequence ID" value="RXW22402.1"/>
    <property type="molecule type" value="Genomic_DNA"/>
</dbReference>
<evidence type="ECO:0000313" key="2">
    <source>
        <dbReference type="Proteomes" id="UP000290288"/>
    </source>
</evidence>